<evidence type="ECO:0000256" key="13">
    <source>
        <dbReference type="ARBA" id="ARBA00023136"/>
    </source>
</evidence>
<dbReference type="InterPro" id="IPR008271">
    <property type="entry name" value="Ser/Thr_kinase_AS"/>
</dbReference>
<feature type="domain" description="EGF-like" evidence="23">
    <location>
        <begin position="943"/>
        <end position="986"/>
    </location>
</feature>
<keyword evidence="3 18" id="KW-0245">EGF-like domain</keyword>
<evidence type="ECO:0000256" key="12">
    <source>
        <dbReference type="ARBA" id="ARBA00022989"/>
    </source>
</evidence>
<dbReference type="Pfam" id="PF12947">
    <property type="entry name" value="EGF_3"/>
    <property type="match status" value="1"/>
</dbReference>
<keyword evidence="2" id="KW-0723">Serine/threonine-protein kinase</keyword>
<dbReference type="PANTHER" id="PTHR27005">
    <property type="entry name" value="WALL-ASSOCIATED RECEPTOR KINASE-LIKE 21"/>
    <property type="match status" value="1"/>
</dbReference>
<dbReference type="SMART" id="SM00179">
    <property type="entry name" value="EGF_CA"/>
    <property type="match status" value="3"/>
</dbReference>
<evidence type="ECO:0000256" key="1">
    <source>
        <dbReference type="ARBA" id="ARBA00004479"/>
    </source>
</evidence>
<evidence type="ECO:0000256" key="6">
    <source>
        <dbReference type="ARBA" id="ARBA00022692"/>
    </source>
</evidence>
<evidence type="ECO:0000256" key="10">
    <source>
        <dbReference type="ARBA" id="ARBA00022777"/>
    </source>
</evidence>
<dbReference type="InterPro" id="IPR001881">
    <property type="entry name" value="EGF-like_Ca-bd_dom"/>
</dbReference>
<dbReference type="CDD" id="cd00054">
    <property type="entry name" value="EGF_CA"/>
    <property type="match status" value="2"/>
</dbReference>
<evidence type="ECO:0000256" key="17">
    <source>
        <dbReference type="ARBA" id="ARBA00058961"/>
    </source>
</evidence>
<keyword evidence="6 20" id="KW-0812">Transmembrane</keyword>
<dbReference type="SUPFAM" id="SSF56112">
    <property type="entry name" value="Protein kinase-like (PK-like)"/>
    <property type="match status" value="1"/>
</dbReference>
<proteinExistence type="predicted"/>
<dbReference type="EMBL" id="CP039351">
    <property type="protein sequence ID" value="QCD99794.1"/>
    <property type="molecule type" value="Genomic_DNA"/>
</dbReference>
<feature type="binding site" evidence="19">
    <location>
        <position position="453"/>
    </location>
    <ligand>
        <name>ATP</name>
        <dbReference type="ChEBI" id="CHEBI:30616"/>
    </ligand>
</feature>
<dbReference type="FunFam" id="1.10.510.10:FF:000084">
    <property type="entry name" value="Wall-associated receptor kinase 2"/>
    <property type="match status" value="1"/>
</dbReference>
<comment type="catalytic activity">
    <reaction evidence="15">
        <text>L-seryl-[protein] + ATP = O-phospho-L-seryl-[protein] + ADP + H(+)</text>
        <dbReference type="Rhea" id="RHEA:17989"/>
        <dbReference type="Rhea" id="RHEA-COMP:9863"/>
        <dbReference type="Rhea" id="RHEA-COMP:11604"/>
        <dbReference type="ChEBI" id="CHEBI:15378"/>
        <dbReference type="ChEBI" id="CHEBI:29999"/>
        <dbReference type="ChEBI" id="CHEBI:30616"/>
        <dbReference type="ChEBI" id="CHEBI:83421"/>
        <dbReference type="ChEBI" id="CHEBI:456216"/>
    </reaction>
</comment>
<dbReference type="GO" id="GO:0004674">
    <property type="term" value="F:protein serine/threonine kinase activity"/>
    <property type="evidence" value="ECO:0007669"/>
    <property type="project" value="UniProtKB-KW"/>
</dbReference>
<dbReference type="Gene3D" id="1.10.510.10">
    <property type="entry name" value="Transferase(Phosphotransferase) domain 1"/>
    <property type="match status" value="1"/>
</dbReference>
<evidence type="ECO:0000256" key="16">
    <source>
        <dbReference type="ARBA" id="ARBA00047951"/>
    </source>
</evidence>
<evidence type="ECO:0000256" key="19">
    <source>
        <dbReference type="PROSITE-ProRule" id="PRU10141"/>
    </source>
</evidence>
<dbReference type="InterPro" id="IPR024731">
    <property type="entry name" value="NELL2-like_EGF"/>
</dbReference>
<dbReference type="PROSITE" id="PS50011">
    <property type="entry name" value="PROTEIN_KINASE_DOM"/>
    <property type="match status" value="1"/>
</dbReference>
<evidence type="ECO:0000256" key="21">
    <source>
        <dbReference type="SAM" id="SignalP"/>
    </source>
</evidence>
<feature type="domain" description="Protein kinase" evidence="22">
    <location>
        <begin position="424"/>
        <end position="706"/>
    </location>
</feature>
<keyword evidence="13 20" id="KW-0472">Membrane</keyword>
<dbReference type="GO" id="GO:0005886">
    <property type="term" value="C:plasma membrane"/>
    <property type="evidence" value="ECO:0007669"/>
    <property type="project" value="TreeGrafter"/>
</dbReference>
<evidence type="ECO:0000256" key="11">
    <source>
        <dbReference type="ARBA" id="ARBA00022840"/>
    </source>
</evidence>
<comment type="subcellular location">
    <subcellularLocation>
        <location evidence="1">Membrane</location>
        <topology evidence="1">Single-pass type I membrane protein</topology>
    </subcellularLocation>
</comment>
<sequence>MRLNKDTQKELTRLTVVLLMVLAAASQALPGCPNSCGSVSSIPYPFGVGSSSVTGENCFLEGELELRCTNSTLYHGDGNVQILNISLAGKLDMLAFISEVCKNELLGGVETHGNDPFLRTPAFAISSEDNKFVSVGCDTYGYLNSFRNGTESSTGCLTRCDTLESVQSMQRSGNCTGIGCCQVDIPPGMKNITFQAFSFNNFNSTSDFNKCGYSFVVKNGNYTFSVDHLNGVPFTMSPLVMDWSVGNDTCEASELRADYACKSPYSDCENSPFEYGYRCNCKPGFQGNAYLLDGCQDFPECSNNKHNCDSKDHCRETPGSFECFCPDGLIGNGTKEGGGCHPKQPADAFTKIVIGASVGLIALFIGISWLYLMYQKRKVLKLKQKFFQQNGGIILRQQLATREDSSQTTTIFSAEELKKATNNFDESLIIGKGGYGTVFKGVLSNNKVVAIKKSKIVDQSQVEQFINEVIILSQINHRNVVKLLGCCLETEVPLLVYEFVNNGTLFDYLHNQGQGVNVSWKTRLRIATEAAAALSYLHSAASIPIIHRDVKTANILLDDTYTAKVSDFGASRLVPLDQTEIATIVQGTFGYLDPEYMQSSQLTEKSDVYSFGVVLVELLTGDKPFSFDRAEEKQSLTVYFLRSLKEDRLFDILQLGLLDKENQQDIMQVAILAARCLRLIGEERPSMKEVTMELEGIKLIEKHPWINTGKNFEESQYLLHEAQSNYEHGDSNIQILNISLAGKIDMLVHISEVYKNESLGKKYNIGNRPRFSVPVFTISSEDNKFVTVGCDTYGYVSSIRKVTEFSTGCSTRCNTLEIVESMQRSGNCTGIGCCQVDIPPGMKNITFRAFSFYNFNSTSDFNKCGYSFVVKNGNYTFSVDHLKGVPFNMTPLVMEWSVGKDTCDISKQRTDYACKNNSDCENSPFDDGYRCKCKPGFQGNAYHPDGCQDYACKNNSDCENSPFDDGYRCKCKPGFQGNAYHPDGCQDKFNN</sequence>
<dbReference type="SUPFAM" id="SSF57196">
    <property type="entry name" value="EGF/Laminin"/>
    <property type="match status" value="1"/>
</dbReference>
<evidence type="ECO:0000313" key="25">
    <source>
        <dbReference type="Proteomes" id="UP000501690"/>
    </source>
</evidence>
<dbReference type="GO" id="GO:0005509">
    <property type="term" value="F:calcium ion binding"/>
    <property type="evidence" value="ECO:0007669"/>
    <property type="project" value="InterPro"/>
</dbReference>
<dbReference type="AlphaFoldDB" id="A0A4D6MJA4"/>
<keyword evidence="14 18" id="KW-1015">Disulfide bond</keyword>
<feature type="domain" description="EGF-like" evidence="23">
    <location>
        <begin position="297"/>
        <end position="335"/>
    </location>
</feature>
<keyword evidence="12 20" id="KW-1133">Transmembrane helix</keyword>
<dbReference type="SMART" id="SM00220">
    <property type="entry name" value="S_TKc"/>
    <property type="match status" value="1"/>
</dbReference>
<dbReference type="FunFam" id="3.30.200.20:FF:000043">
    <property type="entry name" value="Wall-associated receptor kinase 2"/>
    <property type="match status" value="1"/>
</dbReference>
<keyword evidence="25" id="KW-1185">Reference proteome</keyword>
<evidence type="ECO:0000256" key="9">
    <source>
        <dbReference type="ARBA" id="ARBA00022741"/>
    </source>
</evidence>
<accession>A0A4D6MJA4</accession>
<evidence type="ECO:0000259" key="23">
    <source>
        <dbReference type="PROSITE" id="PS50026"/>
    </source>
</evidence>
<dbReference type="PANTHER" id="PTHR27005:SF470">
    <property type="entry name" value="ASSOCIATED KINASE-LIKE PROTEIN, PUTATIVE-RELATED"/>
    <property type="match status" value="1"/>
</dbReference>
<evidence type="ECO:0000256" key="2">
    <source>
        <dbReference type="ARBA" id="ARBA00022527"/>
    </source>
</evidence>
<evidence type="ECO:0000256" key="18">
    <source>
        <dbReference type="PROSITE-ProRule" id="PRU00076"/>
    </source>
</evidence>
<evidence type="ECO:0000256" key="20">
    <source>
        <dbReference type="SAM" id="Phobius"/>
    </source>
</evidence>
<dbReference type="PROSITE" id="PS00107">
    <property type="entry name" value="PROTEIN_KINASE_ATP"/>
    <property type="match status" value="1"/>
</dbReference>
<keyword evidence="9 19" id="KW-0547">Nucleotide-binding</keyword>
<keyword evidence="4" id="KW-0597">Phosphoprotein</keyword>
<feature type="disulfide bond" evidence="18">
    <location>
        <begin position="952"/>
        <end position="969"/>
    </location>
</feature>
<dbReference type="FunFam" id="2.10.25.10:FF:000038">
    <property type="entry name" value="Fibrillin 2"/>
    <property type="match status" value="1"/>
</dbReference>
<feature type="transmembrane region" description="Helical" evidence="20">
    <location>
        <begin position="352"/>
        <end position="374"/>
    </location>
</feature>
<dbReference type="InterPro" id="IPR017441">
    <property type="entry name" value="Protein_kinase_ATP_BS"/>
</dbReference>
<feature type="domain" description="EGF-like" evidence="23">
    <location>
        <begin position="899"/>
        <end position="940"/>
    </location>
</feature>
<keyword evidence="24" id="KW-0675">Receptor</keyword>
<dbReference type="Proteomes" id="UP000501690">
    <property type="component" value="Linkage Group LG7"/>
</dbReference>
<evidence type="ECO:0000256" key="14">
    <source>
        <dbReference type="ARBA" id="ARBA00023157"/>
    </source>
</evidence>
<gene>
    <name evidence="24" type="ORF">DEO72_LG7g1080</name>
</gene>
<evidence type="ECO:0000256" key="7">
    <source>
        <dbReference type="ARBA" id="ARBA00022729"/>
    </source>
</evidence>
<dbReference type="PROSITE" id="PS00108">
    <property type="entry name" value="PROTEIN_KINASE_ST"/>
    <property type="match status" value="1"/>
</dbReference>
<dbReference type="CDD" id="cd14066">
    <property type="entry name" value="STKc_IRAK"/>
    <property type="match status" value="1"/>
</dbReference>
<dbReference type="GO" id="GO:0005524">
    <property type="term" value="F:ATP binding"/>
    <property type="evidence" value="ECO:0007669"/>
    <property type="project" value="UniProtKB-UniRule"/>
</dbReference>
<dbReference type="SMART" id="SM00181">
    <property type="entry name" value="EGF"/>
    <property type="match status" value="4"/>
</dbReference>
<dbReference type="GO" id="GO:0007166">
    <property type="term" value="P:cell surface receptor signaling pathway"/>
    <property type="evidence" value="ECO:0007669"/>
    <property type="project" value="InterPro"/>
</dbReference>
<keyword evidence="10 24" id="KW-0418">Kinase</keyword>
<feature type="signal peptide" evidence="21">
    <location>
        <begin position="1"/>
        <end position="28"/>
    </location>
</feature>
<protein>
    <submittedName>
        <fullName evidence="24">Interleukin-1 receptor-associated kinase 4</fullName>
    </submittedName>
</protein>
<dbReference type="InterPro" id="IPR045274">
    <property type="entry name" value="WAK-like"/>
</dbReference>
<comment type="function">
    <text evidence="17">Serine/threonine-protein kinase that may function as a signaling receptor of extracellular matrix component. Binding to pectin may have significance in the control of cell expansion, morphogenesis and development.</text>
</comment>
<evidence type="ECO:0000256" key="8">
    <source>
        <dbReference type="ARBA" id="ARBA00022737"/>
    </source>
</evidence>
<dbReference type="CDD" id="cd00053">
    <property type="entry name" value="EGF"/>
    <property type="match status" value="1"/>
</dbReference>
<name>A0A4D6MJA4_VIGUN</name>
<keyword evidence="5" id="KW-0808">Transferase</keyword>
<keyword evidence="7 21" id="KW-0732">Signal</keyword>
<comment type="catalytic activity">
    <reaction evidence="16">
        <text>L-threonyl-[protein] + ATP = O-phospho-L-threonyl-[protein] + ADP + H(+)</text>
        <dbReference type="Rhea" id="RHEA:46608"/>
        <dbReference type="Rhea" id="RHEA-COMP:11060"/>
        <dbReference type="Rhea" id="RHEA-COMP:11605"/>
        <dbReference type="ChEBI" id="CHEBI:15378"/>
        <dbReference type="ChEBI" id="CHEBI:30013"/>
        <dbReference type="ChEBI" id="CHEBI:30616"/>
        <dbReference type="ChEBI" id="CHEBI:61977"/>
        <dbReference type="ChEBI" id="CHEBI:456216"/>
    </reaction>
</comment>
<dbReference type="Pfam" id="PF00069">
    <property type="entry name" value="Pkinase"/>
    <property type="match status" value="1"/>
</dbReference>
<evidence type="ECO:0000256" key="4">
    <source>
        <dbReference type="ARBA" id="ARBA00022553"/>
    </source>
</evidence>
<feature type="chain" id="PRO_5020031053" evidence="21">
    <location>
        <begin position="29"/>
        <end position="991"/>
    </location>
</feature>
<organism evidence="24 25">
    <name type="scientific">Vigna unguiculata</name>
    <name type="common">Cowpea</name>
    <dbReference type="NCBI Taxonomy" id="3917"/>
    <lineage>
        <taxon>Eukaryota</taxon>
        <taxon>Viridiplantae</taxon>
        <taxon>Streptophyta</taxon>
        <taxon>Embryophyta</taxon>
        <taxon>Tracheophyta</taxon>
        <taxon>Spermatophyta</taxon>
        <taxon>Magnoliopsida</taxon>
        <taxon>eudicotyledons</taxon>
        <taxon>Gunneridae</taxon>
        <taxon>Pentapetalae</taxon>
        <taxon>rosids</taxon>
        <taxon>fabids</taxon>
        <taxon>Fabales</taxon>
        <taxon>Fabaceae</taxon>
        <taxon>Papilionoideae</taxon>
        <taxon>50 kb inversion clade</taxon>
        <taxon>NPAAA clade</taxon>
        <taxon>indigoferoid/millettioid clade</taxon>
        <taxon>Phaseoleae</taxon>
        <taxon>Vigna</taxon>
    </lineage>
</organism>
<reference evidence="24 25" key="1">
    <citation type="submission" date="2019-04" db="EMBL/GenBank/DDBJ databases">
        <title>An improved genome assembly and genetic linkage map for asparagus bean, Vigna unguiculata ssp. sesquipedialis.</title>
        <authorList>
            <person name="Xia Q."/>
            <person name="Zhang R."/>
            <person name="Dong Y."/>
        </authorList>
    </citation>
    <scope>NUCLEOTIDE SEQUENCE [LARGE SCALE GENOMIC DNA]</scope>
    <source>
        <tissue evidence="24">Leaf</tissue>
    </source>
</reference>
<evidence type="ECO:0000256" key="5">
    <source>
        <dbReference type="ARBA" id="ARBA00022679"/>
    </source>
</evidence>
<dbReference type="PROSITE" id="PS50026">
    <property type="entry name" value="EGF_3"/>
    <property type="match status" value="3"/>
</dbReference>
<keyword evidence="8" id="KW-0677">Repeat</keyword>
<comment type="caution">
    <text evidence="18">Lacks conserved residue(s) required for the propagation of feature annotation.</text>
</comment>
<dbReference type="InterPro" id="IPR011009">
    <property type="entry name" value="Kinase-like_dom_sf"/>
</dbReference>
<dbReference type="InterPro" id="IPR000719">
    <property type="entry name" value="Prot_kinase_dom"/>
</dbReference>
<evidence type="ECO:0000256" key="3">
    <source>
        <dbReference type="ARBA" id="ARBA00022536"/>
    </source>
</evidence>
<evidence type="ECO:0000313" key="24">
    <source>
        <dbReference type="EMBL" id="QCD99794.1"/>
    </source>
</evidence>
<evidence type="ECO:0000256" key="15">
    <source>
        <dbReference type="ARBA" id="ARBA00047558"/>
    </source>
</evidence>
<dbReference type="InterPro" id="IPR000742">
    <property type="entry name" value="EGF"/>
</dbReference>
<dbReference type="Gene3D" id="3.30.200.20">
    <property type="entry name" value="Phosphorylase Kinase, domain 1"/>
    <property type="match status" value="1"/>
</dbReference>
<feature type="disulfide bond" evidence="18">
    <location>
        <begin position="914"/>
        <end position="931"/>
    </location>
</feature>
<keyword evidence="11 19" id="KW-0067">ATP-binding</keyword>
<evidence type="ECO:0000259" key="22">
    <source>
        <dbReference type="PROSITE" id="PS50011"/>
    </source>
</evidence>
<dbReference type="Gene3D" id="2.10.25.10">
    <property type="entry name" value="Laminin"/>
    <property type="match status" value="2"/>
</dbReference>